<evidence type="ECO:0000256" key="1">
    <source>
        <dbReference type="ARBA" id="ARBA00022801"/>
    </source>
</evidence>
<keyword evidence="2" id="KW-0326">Glycosidase</keyword>
<dbReference type="Gene3D" id="3.20.20.80">
    <property type="entry name" value="Glycosidases"/>
    <property type="match status" value="1"/>
</dbReference>
<accession>A0AAP3A4Y1</accession>
<evidence type="ECO:0000313" key="5">
    <source>
        <dbReference type="Proteomes" id="UP001208624"/>
    </source>
</evidence>
<name>A0AAP3A4Y1_ECOLX</name>
<sequence length="84" mass="9449">VKHHEYEYRGKAVISKAWGEPVSRHEEGHGACEFYGGDLAGIDAKLHYLQSLGVTALYLNPIFDSPSNHKYDTQDYFKVDAHLG</sequence>
<dbReference type="AlphaFoldDB" id="A0AAP3A4Y1"/>
<dbReference type="GO" id="GO:0016798">
    <property type="term" value="F:hydrolase activity, acting on glycosyl bonds"/>
    <property type="evidence" value="ECO:0007669"/>
    <property type="project" value="UniProtKB-KW"/>
</dbReference>
<dbReference type="PANTHER" id="PTHR10357:SF210">
    <property type="entry name" value="MALTODEXTRIN GLUCOSIDASE"/>
    <property type="match status" value="1"/>
</dbReference>
<evidence type="ECO:0000313" key="4">
    <source>
        <dbReference type="EMBL" id="MCV5626268.1"/>
    </source>
</evidence>
<dbReference type="PANTHER" id="PTHR10357">
    <property type="entry name" value="ALPHA-AMYLASE FAMILY MEMBER"/>
    <property type="match status" value="1"/>
</dbReference>
<organism evidence="4 5">
    <name type="scientific">Escherichia coli</name>
    <dbReference type="NCBI Taxonomy" id="562"/>
    <lineage>
        <taxon>Bacteria</taxon>
        <taxon>Pseudomonadati</taxon>
        <taxon>Pseudomonadota</taxon>
        <taxon>Gammaproteobacteria</taxon>
        <taxon>Enterobacterales</taxon>
        <taxon>Enterobacteriaceae</taxon>
        <taxon>Escherichia</taxon>
    </lineage>
</organism>
<dbReference type="InterPro" id="IPR017853">
    <property type="entry name" value="GH"/>
</dbReference>
<dbReference type="GO" id="GO:0005975">
    <property type="term" value="P:carbohydrate metabolic process"/>
    <property type="evidence" value="ECO:0007669"/>
    <property type="project" value="InterPro"/>
</dbReference>
<proteinExistence type="predicted"/>
<dbReference type="Proteomes" id="UP001208624">
    <property type="component" value="Unassembled WGS sequence"/>
</dbReference>
<dbReference type="Pfam" id="PF00128">
    <property type="entry name" value="Alpha-amylase"/>
    <property type="match status" value="1"/>
</dbReference>
<feature type="non-terminal residue" evidence="4">
    <location>
        <position position="84"/>
    </location>
</feature>
<feature type="non-terminal residue" evidence="4">
    <location>
        <position position="1"/>
    </location>
</feature>
<feature type="domain" description="Glycosyl hydrolase family 13 catalytic" evidence="3">
    <location>
        <begin position="31"/>
        <end position="84"/>
    </location>
</feature>
<dbReference type="EMBL" id="JAOVKC010001376">
    <property type="protein sequence ID" value="MCV5626268.1"/>
    <property type="molecule type" value="Genomic_DNA"/>
</dbReference>
<protein>
    <submittedName>
        <fullName evidence="4">Alpha-amylase family glycosyl hydrolase</fullName>
    </submittedName>
</protein>
<evidence type="ECO:0000256" key="2">
    <source>
        <dbReference type="ARBA" id="ARBA00023295"/>
    </source>
</evidence>
<gene>
    <name evidence="4" type="ORF">OFN31_32065</name>
</gene>
<evidence type="ECO:0000259" key="3">
    <source>
        <dbReference type="Pfam" id="PF00128"/>
    </source>
</evidence>
<dbReference type="SUPFAM" id="SSF51445">
    <property type="entry name" value="(Trans)glycosidases"/>
    <property type="match status" value="1"/>
</dbReference>
<dbReference type="InterPro" id="IPR006047">
    <property type="entry name" value="GH13_cat_dom"/>
</dbReference>
<reference evidence="4" key="1">
    <citation type="submission" date="2023-06" db="EMBL/GenBank/DDBJ databases">
        <title>Deciphering the underlying mechanisms mediating the transmission of blaNDM gene from human to animals in China.</title>
        <authorList>
            <person name="Chen K."/>
            <person name="Chen S."/>
        </authorList>
    </citation>
    <scope>NUCLEOTIDE SEQUENCE</scope>
    <source>
        <strain evidence="4">1199</strain>
    </source>
</reference>
<keyword evidence="1 4" id="KW-0378">Hydrolase</keyword>
<comment type="caution">
    <text evidence="4">The sequence shown here is derived from an EMBL/GenBank/DDBJ whole genome shotgun (WGS) entry which is preliminary data.</text>
</comment>